<organism evidence="1 2">
    <name type="scientific">Nephila pilipes</name>
    <name type="common">Giant wood spider</name>
    <name type="synonym">Nephila maculata</name>
    <dbReference type="NCBI Taxonomy" id="299642"/>
    <lineage>
        <taxon>Eukaryota</taxon>
        <taxon>Metazoa</taxon>
        <taxon>Ecdysozoa</taxon>
        <taxon>Arthropoda</taxon>
        <taxon>Chelicerata</taxon>
        <taxon>Arachnida</taxon>
        <taxon>Araneae</taxon>
        <taxon>Araneomorphae</taxon>
        <taxon>Entelegynae</taxon>
        <taxon>Araneoidea</taxon>
        <taxon>Nephilidae</taxon>
        <taxon>Nephila</taxon>
    </lineage>
</organism>
<reference evidence="1" key="1">
    <citation type="submission" date="2020-08" db="EMBL/GenBank/DDBJ databases">
        <title>Multicomponent nature underlies the extraordinary mechanical properties of spider dragline silk.</title>
        <authorList>
            <person name="Kono N."/>
            <person name="Nakamura H."/>
            <person name="Mori M."/>
            <person name="Yoshida Y."/>
            <person name="Ohtoshi R."/>
            <person name="Malay A.D."/>
            <person name="Moran D.A.P."/>
            <person name="Tomita M."/>
            <person name="Numata K."/>
            <person name="Arakawa K."/>
        </authorList>
    </citation>
    <scope>NUCLEOTIDE SEQUENCE</scope>
</reference>
<sequence>MTRAEVREEGLLEQAFGKTEAREAICLCRVIEGSRGRGLEFDLVGQGNSSGGGRKDKDYWRILSKLNLIEILRWWKQRIGLKGDLGEKAKELIEKLKEKAKDYWNKLLEKLKPEKRDVDEAFYAE</sequence>
<name>A0A8X6P6U4_NEPPI</name>
<keyword evidence="2" id="KW-1185">Reference proteome</keyword>
<evidence type="ECO:0000313" key="1">
    <source>
        <dbReference type="EMBL" id="GFT49267.1"/>
    </source>
</evidence>
<protein>
    <submittedName>
        <fullName evidence="1">Uncharacterized protein</fullName>
    </submittedName>
</protein>
<dbReference type="Proteomes" id="UP000887013">
    <property type="component" value="Unassembled WGS sequence"/>
</dbReference>
<comment type="caution">
    <text evidence="1">The sequence shown here is derived from an EMBL/GenBank/DDBJ whole genome shotgun (WGS) entry which is preliminary data.</text>
</comment>
<dbReference type="EMBL" id="BMAW01065203">
    <property type="protein sequence ID" value="GFT49267.1"/>
    <property type="molecule type" value="Genomic_DNA"/>
</dbReference>
<accession>A0A8X6P6U4</accession>
<proteinExistence type="predicted"/>
<dbReference type="AlphaFoldDB" id="A0A8X6P6U4"/>
<evidence type="ECO:0000313" key="2">
    <source>
        <dbReference type="Proteomes" id="UP000887013"/>
    </source>
</evidence>
<gene>
    <name evidence="1" type="ORF">NPIL_598181</name>
</gene>